<keyword evidence="3" id="KW-0119">Carbohydrate metabolism</keyword>
<dbReference type="Gene3D" id="1.10.10.10">
    <property type="entry name" value="Winged helix-like DNA-binding domain superfamily/Winged helix DNA-binding domain"/>
    <property type="match status" value="1"/>
</dbReference>
<evidence type="ECO:0000256" key="3">
    <source>
        <dbReference type="ARBA" id="ARBA00022629"/>
    </source>
</evidence>
<accession>A0A412Z4Z8</accession>
<dbReference type="InterPro" id="IPR036390">
    <property type="entry name" value="WH_DNA-bd_sf"/>
</dbReference>
<dbReference type="InterPro" id="IPR036388">
    <property type="entry name" value="WH-like_DNA-bd_sf"/>
</dbReference>
<dbReference type="Pfam" id="PF09339">
    <property type="entry name" value="HTH_IclR"/>
    <property type="match status" value="1"/>
</dbReference>
<comment type="similarity">
    <text evidence="2">Belongs to the ROK (NagC/XylR) family.</text>
</comment>
<dbReference type="EMBL" id="QRZM01000006">
    <property type="protein sequence ID" value="RGV75007.1"/>
    <property type="molecule type" value="Genomic_DNA"/>
</dbReference>
<feature type="domain" description="HTH iclR-type" evidence="4">
    <location>
        <begin position="23"/>
        <end position="60"/>
    </location>
</feature>
<proteinExistence type="inferred from homology"/>
<protein>
    <submittedName>
        <fullName evidence="5">ROK family transcriptional regulator</fullName>
    </submittedName>
</protein>
<reference evidence="5 6" key="1">
    <citation type="submission" date="2018-08" db="EMBL/GenBank/DDBJ databases">
        <title>A genome reference for cultivated species of the human gut microbiota.</title>
        <authorList>
            <person name="Zou Y."/>
            <person name="Xue W."/>
            <person name="Luo G."/>
        </authorList>
    </citation>
    <scope>NUCLEOTIDE SEQUENCE [LARGE SCALE GENOMIC DNA]</scope>
    <source>
        <strain evidence="5 6">AF14-18</strain>
    </source>
</reference>
<evidence type="ECO:0000256" key="2">
    <source>
        <dbReference type="ARBA" id="ARBA00006479"/>
    </source>
</evidence>
<comment type="function">
    <text evidence="1">Transcriptional repressor of xylose-utilizing enzymes.</text>
</comment>
<evidence type="ECO:0000256" key="1">
    <source>
        <dbReference type="ARBA" id="ARBA00002486"/>
    </source>
</evidence>
<evidence type="ECO:0000259" key="4">
    <source>
        <dbReference type="Pfam" id="PF09339"/>
    </source>
</evidence>
<comment type="caution">
    <text evidence="5">The sequence shown here is derived from an EMBL/GenBank/DDBJ whole genome shotgun (WGS) entry which is preliminary data.</text>
</comment>
<dbReference type="Pfam" id="PF00480">
    <property type="entry name" value="ROK"/>
    <property type="match status" value="1"/>
</dbReference>
<evidence type="ECO:0000313" key="6">
    <source>
        <dbReference type="Proteomes" id="UP000284543"/>
    </source>
</evidence>
<name>A0A412Z4Z8_9FIRM</name>
<dbReference type="GO" id="GO:0042732">
    <property type="term" value="P:D-xylose metabolic process"/>
    <property type="evidence" value="ECO:0007669"/>
    <property type="project" value="UniProtKB-KW"/>
</dbReference>
<dbReference type="AlphaFoldDB" id="A0A412Z4Z8"/>
<dbReference type="InterPro" id="IPR000600">
    <property type="entry name" value="ROK"/>
</dbReference>
<dbReference type="Gene3D" id="3.30.420.40">
    <property type="match status" value="2"/>
</dbReference>
<dbReference type="InterPro" id="IPR043129">
    <property type="entry name" value="ATPase_NBD"/>
</dbReference>
<evidence type="ECO:0000313" key="5">
    <source>
        <dbReference type="EMBL" id="RGV75007.1"/>
    </source>
</evidence>
<dbReference type="PANTHER" id="PTHR18964:SF110">
    <property type="entry name" value="TRANSCRIPTIONAL REGULATOR, XYLR-RELATED"/>
    <property type="match status" value="1"/>
</dbReference>
<dbReference type="Proteomes" id="UP000284543">
    <property type="component" value="Unassembled WGS sequence"/>
</dbReference>
<dbReference type="SUPFAM" id="SSF53067">
    <property type="entry name" value="Actin-like ATPase domain"/>
    <property type="match status" value="1"/>
</dbReference>
<organism evidence="5 6">
    <name type="scientific">Enterocloster bolteae</name>
    <dbReference type="NCBI Taxonomy" id="208479"/>
    <lineage>
        <taxon>Bacteria</taxon>
        <taxon>Bacillati</taxon>
        <taxon>Bacillota</taxon>
        <taxon>Clostridia</taxon>
        <taxon>Lachnospirales</taxon>
        <taxon>Lachnospiraceae</taxon>
        <taxon>Enterocloster</taxon>
    </lineage>
</organism>
<sequence length="386" mass="42829">MESLDVMDIKQHNVKSIVNVLRFSAGESGLTKRDIADRTALSFATVSNLCNELLERGIVEIVKKNSMSVGRTPSTVNLAYNRFCTVCLNLQMKGVLGIAVLNIRNEIVFHQKYDISGLDAPEEVIDYARKRFDEIARENSNHVYIGVGVAVSGIFDLATQTLVNCAVKMYEGVPLKAIVEKAFQLPGYVDNEANLCALSLKHTIAECRNLVYLHISEGVGVGIICEGSLLRGHHGYGGEVAHTPLGNPRKYCSECGAYGCIENELAIPDIVAEYRGEEQEDVLGAWNQLVADAKKEDEKAVHLIHETAGYLGRLISVLITMMDPEYIYIGGEITDIYEELFANMNQIVQERCFLYGNRRVKLVKDGHSELTIHSGINESIYAQWKP</sequence>
<dbReference type="InterPro" id="IPR005471">
    <property type="entry name" value="Tscrpt_reg_IclR_N"/>
</dbReference>
<dbReference type="PANTHER" id="PTHR18964">
    <property type="entry name" value="ROK (REPRESSOR, ORF, KINASE) FAMILY"/>
    <property type="match status" value="1"/>
</dbReference>
<gene>
    <name evidence="5" type="ORF">DWW02_16095</name>
</gene>
<dbReference type="SUPFAM" id="SSF46785">
    <property type="entry name" value="Winged helix' DNA-binding domain"/>
    <property type="match status" value="1"/>
</dbReference>
<keyword evidence="3" id="KW-0859">Xylose metabolism</keyword>